<evidence type="ECO:0000313" key="2">
    <source>
        <dbReference type="EMBL" id="KAG9447376.1"/>
    </source>
</evidence>
<protein>
    <submittedName>
        <fullName evidence="2">Uncharacterized protein</fullName>
    </submittedName>
</protein>
<dbReference type="Proteomes" id="UP000825729">
    <property type="component" value="Unassembled WGS sequence"/>
</dbReference>
<keyword evidence="1" id="KW-1133">Transmembrane helix</keyword>
<keyword evidence="3" id="KW-1185">Reference proteome</keyword>
<dbReference type="InterPro" id="IPR004158">
    <property type="entry name" value="DUF247_pln"/>
</dbReference>
<dbReference type="PANTHER" id="PTHR31170:SF18">
    <property type="entry name" value="(WILD MALAYSIAN BANANA) HYPOTHETICAL PROTEIN"/>
    <property type="match status" value="1"/>
</dbReference>
<proteinExistence type="predicted"/>
<sequence length="427" mass="49212">MGENWVIDVKGKLESFSCEEEEKQWKKHSIYRVPHCLTELNRKAYKPQVVSFGPYHHGDENLMPMEEHKQRALLHFFKRSDKPVEEYWNDLEAVAEQLMGSYEGLAEEWKDKGRFLELMIRDGCFVLEILLTSYDVANDYASNDPIFSAHGKLHNMPYIRRDMLMIENQIPFLVLQKLFATQSVRYSKSEEFLNKLILKFCTNSLDVPRVGSGLHVLDMYRKSMLHACPDRRARSSPTEEGTGEIVRSATELNESGIRFKKSKTQSLKDITFRNGVLRLPVIVVDDTTESVFLNLMAYERLQPGAGNEVTSYVFFMDNIVDSAKDVSVLHAKGIIQNAVGSDKAVAKLFNHLSKDVTLDPESGLDEVHKQVNDYCKKRWNEWRANLIHTYFRSPWAFLSLLAAIFLLILTVAQTFYSIYPYFSPSSH</sequence>
<reference evidence="2 3" key="1">
    <citation type="submission" date="2021-07" db="EMBL/GenBank/DDBJ databases">
        <title>The Aristolochia fimbriata genome: insights into angiosperm evolution, floral development and chemical biosynthesis.</title>
        <authorList>
            <person name="Jiao Y."/>
        </authorList>
    </citation>
    <scope>NUCLEOTIDE SEQUENCE [LARGE SCALE GENOMIC DNA]</scope>
    <source>
        <strain evidence="2">IBCAS-2021</strain>
        <tissue evidence="2">Leaf</tissue>
    </source>
</reference>
<dbReference type="EMBL" id="JAINDJ010000005">
    <property type="protein sequence ID" value="KAG9447376.1"/>
    <property type="molecule type" value="Genomic_DNA"/>
</dbReference>
<gene>
    <name evidence="2" type="ORF">H6P81_013504</name>
</gene>
<feature type="transmembrane region" description="Helical" evidence="1">
    <location>
        <begin position="395"/>
        <end position="419"/>
    </location>
</feature>
<dbReference type="PANTHER" id="PTHR31170">
    <property type="entry name" value="BNAC04G53230D PROTEIN"/>
    <property type="match status" value="1"/>
</dbReference>
<comment type="caution">
    <text evidence="2">The sequence shown here is derived from an EMBL/GenBank/DDBJ whole genome shotgun (WGS) entry which is preliminary data.</text>
</comment>
<evidence type="ECO:0000256" key="1">
    <source>
        <dbReference type="SAM" id="Phobius"/>
    </source>
</evidence>
<keyword evidence="1" id="KW-0812">Transmembrane</keyword>
<evidence type="ECO:0000313" key="3">
    <source>
        <dbReference type="Proteomes" id="UP000825729"/>
    </source>
</evidence>
<keyword evidence="1" id="KW-0472">Membrane</keyword>
<accession>A0AAV7EI36</accession>
<name>A0AAV7EI36_ARIFI</name>
<dbReference type="AlphaFoldDB" id="A0AAV7EI36"/>
<dbReference type="Pfam" id="PF03140">
    <property type="entry name" value="DUF247"/>
    <property type="match status" value="1"/>
</dbReference>
<organism evidence="2 3">
    <name type="scientific">Aristolochia fimbriata</name>
    <name type="common">White veined hardy Dutchman's pipe vine</name>
    <dbReference type="NCBI Taxonomy" id="158543"/>
    <lineage>
        <taxon>Eukaryota</taxon>
        <taxon>Viridiplantae</taxon>
        <taxon>Streptophyta</taxon>
        <taxon>Embryophyta</taxon>
        <taxon>Tracheophyta</taxon>
        <taxon>Spermatophyta</taxon>
        <taxon>Magnoliopsida</taxon>
        <taxon>Magnoliidae</taxon>
        <taxon>Piperales</taxon>
        <taxon>Aristolochiaceae</taxon>
        <taxon>Aristolochia</taxon>
    </lineage>
</organism>